<dbReference type="AlphaFoldDB" id="A0AAN9Y5B0"/>
<reference evidence="2 3" key="1">
    <citation type="submission" date="2024-03" db="EMBL/GenBank/DDBJ databases">
        <title>Adaptation during the transition from Ophiocordyceps entomopathogen to insect associate is accompanied by gene loss and intensified selection.</title>
        <authorList>
            <person name="Ward C.M."/>
            <person name="Onetto C.A."/>
            <person name="Borneman A.R."/>
        </authorList>
    </citation>
    <scope>NUCLEOTIDE SEQUENCE [LARGE SCALE GENOMIC DNA]</scope>
    <source>
        <strain evidence="2">AWRI1</strain>
        <tissue evidence="2">Single Adult Female</tissue>
    </source>
</reference>
<keyword evidence="3" id="KW-1185">Reference proteome</keyword>
<proteinExistence type="predicted"/>
<sequence length="525" mass="60306">MNNESAIKDLRQETRRAALRELEKVSEDYNAGDIKRRRLYDSEGFEDNSQEIFPLFDYCHLMKCLRNQFMDNDVIFTNSDTLPGMLRALPKLTDEHVIKDKVKKMKLKMATQVFSQRVSATLLFARKLASLYYTFELPITYGEFSSRNQNILIDCSDEILTDRVGTIEEDELAATSQIVELEEDLIDDGIEALEMKKEVLEPLKEELITYKARYNGYRKRINDRIVEVYVILFEAAGGVHPALYALLPNKQTETYVKLFTAVKNLVPHANIKKKVGNQIMNLKYINSVGSVIYKHYYFWQTDNLISSNWPMDQMASQEVGEKNKFVQEFGHLNRYHVKSKTVLIVKRMTIAMSLLNDSEKEHLDTIRRSRNIIIRILNEREELPPIQEEVIGRVAVAQQGENMETEEESAKLVPVVDIGAAIEPQVQIPAANGNNSKNSNSACRLTLSQRFLGYSRKTELKDHSDENVARQRKRLVDSKFARFRINVDSSDDSEDDQKERSTCEKPKVAPSSSKLSNSPVMVARL</sequence>
<accession>A0AAN9Y5B0</accession>
<gene>
    <name evidence="2" type="ORF">V9T40_002358</name>
</gene>
<organism evidence="2 3">
    <name type="scientific">Parthenolecanium corni</name>
    <dbReference type="NCBI Taxonomy" id="536013"/>
    <lineage>
        <taxon>Eukaryota</taxon>
        <taxon>Metazoa</taxon>
        <taxon>Ecdysozoa</taxon>
        <taxon>Arthropoda</taxon>
        <taxon>Hexapoda</taxon>
        <taxon>Insecta</taxon>
        <taxon>Pterygota</taxon>
        <taxon>Neoptera</taxon>
        <taxon>Paraneoptera</taxon>
        <taxon>Hemiptera</taxon>
        <taxon>Sternorrhyncha</taxon>
        <taxon>Coccoidea</taxon>
        <taxon>Coccidae</taxon>
        <taxon>Parthenolecanium</taxon>
    </lineage>
</organism>
<evidence type="ECO:0000313" key="2">
    <source>
        <dbReference type="EMBL" id="KAK7590745.1"/>
    </source>
</evidence>
<dbReference type="EMBL" id="JBBCAQ010000022">
    <property type="protein sequence ID" value="KAK7590745.1"/>
    <property type="molecule type" value="Genomic_DNA"/>
</dbReference>
<name>A0AAN9Y5B0_9HEMI</name>
<evidence type="ECO:0000313" key="3">
    <source>
        <dbReference type="Proteomes" id="UP001367676"/>
    </source>
</evidence>
<protein>
    <submittedName>
        <fullName evidence="2">Uncharacterized protein</fullName>
    </submittedName>
</protein>
<comment type="caution">
    <text evidence="2">The sequence shown here is derived from an EMBL/GenBank/DDBJ whole genome shotgun (WGS) entry which is preliminary data.</text>
</comment>
<feature type="compositionally biased region" description="Polar residues" evidence="1">
    <location>
        <begin position="510"/>
        <end position="519"/>
    </location>
</feature>
<feature type="compositionally biased region" description="Basic and acidic residues" evidence="1">
    <location>
        <begin position="497"/>
        <end position="507"/>
    </location>
</feature>
<dbReference type="Proteomes" id="UP001367676">
    <property type="component" value="Unassembled WGS sequence"/>
</dbReference>
<feature type="region of interest" description="Disordered" evidence="1">
    <location>
        <begin position="486"/>
        <end position="525"/>
    </location>
</feature>
<evidence type="ECO:0000256" key="1">
    <source>
        <dbReference type="SAM" id="MobiDB-lite"/>
    </source>
</evidence>